<dbReference type="PANTHER" id="PTHR42707">
    <property type="entry name" value="ACYL-COA DEHYDROGENASE"/>
    <property type="match status" value="1"/>
</dbReference>
<evidence type="ECO:0000313" key="11">
    <source>
        <dbReference type="Proteomes" id="UP000199317"/>
    </source>
</evidence>
<comment type="similarity">
    <text evidence="3">Belongs to the acyl-CoA dehydrogenase family.</text>
</comment>
<keyword evidence="10" id="KW-0675">Receptor</keyword>
<comment type="similarity">
    <text evidence="2">Belongs to the UPF0065 (bug) family.</text>
</comment>
<evidence type="ECO:0000259" key="7">
    <source>
        <dbReference type="Pfam" id="PF00441"/>
    </source>
</evidence>
<reference evidence="11" key="1">
    <citation type="submission" date="2016-10" db="EMBL/GenBank/DDBJ databases">
        <authorList>
            <person name="Varghese N."/>
            <person name="Submissions S."/>
        </authorList>
    </citation>
    <scope>NUCLEOTIDE SEQUENCE [LARGE SCALE GENOMIC DNA]</scope>
    <source>
        <strain evidence="11">DSM 17101</strain>
    </source>
</reference>
<feature type="region of interest" description="Disordered" evidence="6">
    <location>
        <begin position="475"/>
        <end position="508"/>
    </location>
</feature>
<dbReference type="Pfam" id="PF00441">
    <property type="entry name" value="Acyl-CoA_dh_1"/>
    <property type="match status" value="1"/>
</dbReference>
<dbReference type="Gene3D" id="3.40.190.10">
    <property type="entry name" value="Periplasmic binding protein-like II"/>
    <property type="match status" value="1"/>
</dbReference>
<dbReference type="Pfam" id="PF03401">
    <property type="entry name" value="TctC"/>
    <property type="match status" value="1"/>
</dbReference>
<evidence type="ECO:0000256" key="6">
    <source>
        <dbReference type="SAM" id="MobiDB-lite"/>
    </source>
</evidence>
<dbReference type="InterPro" id="IPR052904">
    <property type="entry name" value="Acyl-CoA_dehydrogenase-like"/>
</dbReference>
<evidence type="ECO:0000259" key="8">
    <source>
        <dbReference type="Pfam" id="PF02770"/>
    </source>
</evidence>
<dbReference type="InterPro" id="IPR009075">
    <property type="entry name" value="AcylCo_DH/oxidase_C"/>
</dbReference>
<dbReference type="SUPFAM" id="SSF47203">
    <property type="entry name" value="Acyl-CoA dehydrogenase C-terminal domain-like"/>
    <property type="match status" value="1"/>
</dbReference>
<proteinExistence type="inferred from homology"/>
<dbReference type="SUPFAM" id="SSF56645">
    <property type="entry name" value="Acyl-CoA dehydrogenase NM domain-like"/>
    <property type="match status" value="1"/>
</dbReference>
<dbReference type="PANTHER" id="PTHR42707:SF2">
    <property type="entry name" value="ACD11 DEHYDROGENASE"/>
    <property type="match status" value="1"/>
</dbReference>
<keyword evidence="5" id="KW-0274">FAD</keyword>
<evidence type="ECO:0000256" key="4">
    <source>
        <dbReference type="ARBA" id="ARBA00022630"/>
    </source>
</evidence>
<evidence type="ECO:0000256" key="1">
    <source>
        <dbReference type="ARBA" id="ARBA00001974"/>
    </source>
</evidence>
<feature type="domain" description="Acyl-CoA dehydrogenase/oxidase C-terminal" evidence="7">
    <location>
        <begin position="292"/>
        <end position="447"/>
    </location>
</feature>
<dbReference type="Gene3D" id="1.20.140.10">
    <property type="entry name" value="Butyryl-CoA Dehydrogenase, subunit A, domain 3"/>
    <property type="match status" value="1"/>
</dbReference>
<evidence type="ECO:0000256" key="2">
    <source>
        <dbReference type="ARBA" id="ARBA00006987"/>
    </source>
</evidence>
<dbReference type="InterPro" id="IPR042100">
    <property type="entry name" value="Bug_dom1"/>
</dbReference>
<dbReference type="Gene3D" id="2.40.110.20">
    <property type="match status" value="1"/>
</dbReference>
<dbReference type="AlphaFoldDB" id="A0A1H0RM34"/>
<dbReference type="Pfam" id="PF02770">
    <property type="entry name" value="Acyl-CoA_dh_M"/>
    <property type="match status" value="1"/>
</dbReference>
<dbReference type="CDD" id="cd13578">
    <property type="entry name" value="PBP2_Bug27"/>
    <property type="match status" value="1"/>
</dbReference>
<feature type="region of interest" description="Disordered" evidence="6">
    <location>
        <begin position="547"/>
        <end position="588"/>
    </location>
</feature>
<dbReference type="EMBL" id="FNJL01000010">
    <property type="protein sequence ID" value="SDP30537.1"/>
    <property type="molecule type" value="Genomic_DNA"/>
</dbReference>
<protein>
    <submittedName>
        <fullName evidence="10">Tripartite-type tricarboxylate transporter, receptor component TctC</fullName>
    </submittedName>
</protein>
<dbReference type="PROSITE" id="PS00073">
    <property type="entry name" value="ACYL_COA_DH_2"/>
    <property type="match status" value="1"/>
</dbReference>
<accession>A0A1H0RM34</accession>
<dbReference type="InterPro" id="IPR036250">
    <property type="entry name" value="AcylCo_DH-like_C"/>
</dbReference>
<evidence type="ECO:0000259" key="9">
    <source>
        <dbReference type="Pfam" id="PF18158"/>
    </source>
</evidence>
<evidence type="ECO:0000313" key="10">
    <source>
        <dbReference type="EMBL" id="SDP30537.1"/>
    </source>
</evidence>
<evidence type="ECO:0000256" key="5">
    <source>
        <dbReference type="ARBA" id="ARBA00022827"/>
    </source>
</evidence>
<dbReference type="GO" id="GO:0003995">
    <property type="term" value="F:acyl-CoA dehydrogenase activity"/>
    <property type="evidence" value="ECO:0007669"/>
    <property type="project" value="InterPro"/>
</dbReference>
<dbReference type="Gene3D" id="3.40.190.150">
    <property type="entry name" value="Bordetella uptake gene, domain 1"/>
    <property type="match status" value="1"/>
</dbReference>
<keyword evidence="4" id="KW-0285">Flavoprotein</keyword>
<dbReference type="Gene3D" id="6.10.250.600">
    <property type="match status" value="1"/>
</dbReference>
<dbReference type="Proteomes" id="UP000199317">
    <property type="component" value="Unassembled WGS sequence"/>
</dbReference>
<sequence>MPQPFPAAHSHPVPDGHGRNLFDTDTELQSLLALYLPDALYAHMRPHFERLGSLAGGLLDDLAGTADRSPPVLEHRTRTGLDVQRIVKHPAYVEMERLALSEFGLGAMSHREETLGWRGPMPALVKYTLTYLFVQAEFGLCCPVSMTDSLTRTLRKFGSPDLVARYLPTLTSLDFGELAQGAMFMTEQAAGSDIAATAARATPAGDGSWRLSGDKWFCSNPDAGFAMVLARIDGAPDGLKGVSLFLLPRRLDDGSLNHYRIVRLKDKLGTRSMASGEIQLAGAVAYLVGEEGRGFVQMADMVNNSRLSNGVRAAGLMRRAVSEAEFVASGRRAFGRALQDMPLMRRQLDKLRVPAEQARTMVFQTARALARSDAGEKDAYALLRILTPLIKFRACRDARKVTGDAMEVRGGCGYIEEFSDARLVRDAHLGSIWEGTSNIVALDVLRAIRREGSLPVLSAHNAALLEDAALPPGLRHRTAPQLRPGLRAGRDRAAGGRRRGAGPPGRVRALPLHQRHRHGLGGRQDRFGCADALGTDGAVASRAAARSAAARRAASRMAGPPRRDTGGRRHGLSRPPLQTQRRQSKMKKRTLMSAACALLAAPLLASAGAADAFPAKPVTLVIPYPPGGPTDAMARTLAAEIKDRIGQPMIVENRAGANGNIGAEHVARADADGYTLMFGTSGPLAINASLYARIGYDPVKSYAPVIRVGYLPNVLVVHPGVPAQSVQELVAYGRAHPGKLAYASSGSGASSHLAGVLFNSVAGTDFLHIPYKGTGPALNDLLGGQVAMSFTDVLTAQPYVKAGRLRALGVTTSRRSQALPDVPTVAEQGYPGYDVSVFFGVVAPAGTPADRIAILNKAFAEALSTAKVRTLFASQGLEAAADTRP</sequence>
<gene>
    <name evidence="10" type="ORF">SAMN04489708_110137</name>
</gene>
<feature type="domain" description="Adaptive response protein AidB N-terminal" evidence="9">
    <location>
        <begin position="14"/>
        <end position="174"/>
    </location>
</feature>
<feature type="compositionally biased region" description="Basic and acidic residues" evidence="6">
    <location>
        <begin position="12"/>
        <end position="22"/>
    </location>
</feature>
<feature type="region of interest" description="Disordered" evidence="6">
    <location>
        <begin position="1"/>
        <end position="22"/>
    </location>
</feature>
<feature type="compositionally biased region" description="Low complexity" evidence="6">
    <location>
        <begin position="547"/>
        <end position="556"/>
    </location>
</feature>
<dbReference type="InterPro" id="IPR005064">
    <property type="entry name" value="BUG"/>
</dbReference>
<keyword evidence="11" id="KW-1185">Reference proteome</keyword>
<organism evidence="10 11">
    <name type="scientific">Paracidovorax cattleyae</name>
    <dbReference type="NCBI Taxonomy" id="80868"/>
    <lineage>
        <taxon>Bacteria</taxon>
        <taxon>Pseudomonadati</taxon>
        <taxon>Pseudomonadota</taxon>
        <taxon>Betaproteobacteria</taxon>
        <taxon>Burkholderiales</taxon>
        <taxon>Comamonadaceae</taxon>
        <taxon>Paracidovorax</taxon>
    </lineage>
</organism>
<dbReference type="InterPro" id="IPR009100">
    <property type="entry name" value="AcylCoA_DH/oxidase_NM_dom_sf"/>
</dbReference>
<dbReference type="SUPFAM" id="SSF53850">
    <property type="entry name" value="Periplasmic binding protein-like II"/>
    <property type="match status" value="1"/>
</dbReference>
<comment type="cofactor">
    <cofactor evidence="1">
        <name>FAD</name>
        <dbReference type="ChEBI" id="CHEBI:57692"/>
    </cofactor>
</comment>
<name>A0A1H0RM34_9BURK</name>
<dbReference type="InterPro" id="IPR041504">
    <property type="entry name" value="AidB_N"/>
</dbReference>
<dbReference type="Pfam" id="PF18158">
    <property type="entry name" value="AidB_N"/>
    <property type="match status" value="1"/>
</dbReference>
<evidence type="ECO:0000256" key="3">
    <source>
        <dbReference type="ARBA" id="ARBA00009347"/>
    </source>
</evidence>
<dbReference type="InterPro" id="IPR006089">
    <property type="entry name" value="Acyl-CoA_DH_CS"/>
</dbReference>
<dbReference type="InterPro" id="IPR006091">
    <property type="entry name" value="Acyl-CoA_Oxase/DH_mid-dom"/>
</dbReference>
<feature type="domain" description="Acyl-CoA oxidase/dehydrogenase middle" evidence="8">
    <location>
        <begin position="182"/>
        <end position="280"/>
    </location>
</feature>